<proteinExistence type="predicted"/>
<evidence type="ECO:0000313" key="1">
    <source>
        <dbReference type="EMBL" id="MPN63465.1"/>
    </source>
</evidence>
<protein>
    <recommendedName>
        <fullName evidence="2">Calcineurin-like phosphoesterase domain-containing protein</fullName>
    </recommendedName>
</protein>
<dbReference type="InterPro" id="IPR029052">
    <property type="entry name" value="Metallo-depent_PP-like"/>
</dbReference>
<organism evidence="1">
    <name type="scientific">bioreactor metagenome</name>
    <dbReference type="NCBI Taxonomy" id="1076179"/>
    <lineage>
        <taxon>unclassified sequences</taxon>
        <taxon>metagenomes</taxon>
        <taxon>ecological metagenomes</taxon>
    </lineage>
</organism>
<accession>A0A645JIE9</accession>
<evidence type="ECO:0008006" key="2">
    <source>
        <dbReference type="Google" id="ProtNLM"/>
    </source>
</evidence>
<reference evidence="1" key="1">
    <citation type="submission" date="2019-08" db="EMBL/GenBank/DDBJ databases">
        <authorList>
            <person name="Kucharzyk K."/>
            <person name="Murdoch R.W."/>
            <person name="Higgins S."/>
            <person name="Loffler F."/>
        </authorList>
    </citation>
    <scope>NUCLEOTIDE SEQUENCE</scope>
</reference>
<comment type="caution">
    <text evidence="1">The sequence shown here is derived from an EMBL/GenBank/DDBJ whole genome shotgun (WGS) entry which is preliminary data.</text>
</comment>
<sequence>MFNKQLDVLGSMEKDGYSILLSHRSELVEVYRKQGFDLVLSGHAHGGHWRIPGLVNGLYAPDQGWFPKYTGGVYTYENTAHVISRGLVNDNSIPRIYNPPEIVVVDITPA</sequence>
<dbReference type="SUPFAM" id="SSF56300">
    <property type="entry name" value="Metallo-dependent phosphatases"/>
    <property type="match status" value="1"/>
</dbReference>
<dbReference type="EMBL" id="VSSQ01142944">
    <property type="protein sequence ID" value="MPN63465.1"/>
    <property type="molecule type" value="Genomic_DNA"/>
</dbReference>
<gene>
    <name evidence="1" type="ORF">SDC9_211224</name>
</gene>
<dbReference type="AlphaFoldDB" id="A0A645JIE9"/>
<name>A0A645JIE9_9ZZZZ</name>